<keyword evidence="4" id="KW-0548">Nucleotidyltransferase</keyword>
<dbReference type="PANTHER" id="PTHR34047">
    <property type="entry name" value="NUCLEAR INTRON MATURASE 1, MITOCHONDRIAL-RELATED"/>
    <property type="match status" value="1"/>
</dbReference>
<proteinExistence type="inferred from homology"/>
<dbReference type="InterPro" id="IPR013597">
    <property type="entry name" value="Mat_intron_G2"/>
</dbReference>
<gene>
    <name evidence="4" type="primary">ltrA</name>
    <name evidence="4" type="ORF">BROFUL_00105</name>
</gene>
<evidence type="ECO:0000259" key="3">
    <source>
        <dbReference type="PROSITE" id="PS50878"/>
    </source>
</evidence>
<dbReference type="Proteomes" id="UP000034954">
    <property type="component" value="Unassembled WGS sequence"/>
</dbReference>
<dbReference type="PANTHER" id="PTHR34047:SF8">
    <property type="entry name" value="PROTEIN YKFC"/>
    <property type="match status" value="1"/>
</dbReference>
<dbReference type="Pfam" id="PF00078">
    <property type="entry name" value="RVT_1"/>
    <property type="match status" value="1"/>
</dbReference>
<evidence type="ECO:0000313" key="5">
    <source>
        <dbReference type="Proteomes" id="UP000034954"/>
    </source>
</evidence>
<sequence length="456" mass="53431">MGKARYRGKDLTEVRSPQRKLEPDNAGSEELKQTSLRGIANKAKVNKQHRFQNLNRCLNKSLLRESWRELNKDAASGVDNVTAAEYAERLDSNLQTLAERLKSKRYRAKLVRRCYIPKENGKERPLGIPALEDKLVQLACTKLLTAIYEQDFLDCSHGYRPKRSAKDAAIVLRRELQGGRYGYIVEADIKGFFDNLDHDWLLKMLSLRIDDRAFLHLISKWLKAGVLDTDGTVLHPESGSPQGGIISPILANVYLHYALDLWFQKVVKAHCRGKAELCRYADDFICVFRDKRDAERFYQVLPKRVGKFCLQLEQKKTQIMRFSRSDPRMKQGFSFLGFEFYWKKDRWGTPRVMCRTSRKKLQGACRRVKEWIRQNRHLPGSEFFKGLNSRLRGHYNYYGIKYNYQSLNRFYKWAIACTFKWLNRRGGKRNSYTKETLERILRLIGIARPRITEAIR</sequence>
<evidence type="ECO:0000313" key="4">
    <source>
        <dbReference type="EMBL" id="KKO21164.1"/>
    </source>
</evidence>
<evidence type="ECO:0000256" key="1">
    <source>
        <dbReference type="ARBA" id="ARBA00034120"/>
    </source>
</evidence>
<name>A0A0M2V3C2_9BACT</name>
<feature type="region of interest" description="Disordered" evidence="2">
    <location>
        <begin position="1"/>
        <end position="32"/>
    </location>
</feature>
<reference evidence="4 5" key="1">
    <citation type="journal article" date="2013" name="BMC Microbiol.">
        <title>Identification of the type II cytochrome c maturation pathway in anammox bacteria by comparative genomics.</title>
        <authorList>
            <person name="Ferousi C."/>
            <person name="Speth D.R."/>
            <person name="Reimann J."/>
            <person name="Op den Camp H.J."/>
            <person name="Allen J.W."/>
            <person name="Keltjens J.T."/>
            <person name="Jetten M.S."/>
        </authorList>
    </citation>
    <scope>NUCLEOTIDE SEQUENCE [LARGE SCALE GENOMIC DNA]</scope>
    <source>
        <strain evidence="4">RU1</strain>
    </source>
</reference>
<comment type="caution">
    <text evidence="4">The sequence shown here is derived from an EMBL/GenBank/DDBJ whole genome shotgun (WGS) entry which is preliminary data.</text>
</comment>
<dbReference type="NCBIfam" id="TIGR04416">
    <property type="entry name" value="group_II_RT_mat"/>
    <property type="match status" value="1"/>
</dbReference>
<dbReference type="EC" id="2.7.7.49" evidence="4"/>
<keyword evidence="4" id="KW-0808">Transferase</keyword>
<keyword evidence="5" id="KW-1185">Reference proteome</keyword>
<dbReference type="InterPro" id="IPR000477">
    <property type="entry name" value="RT_dom"/>
</dbReference>
<feature type="domain" description="Reverse transcriptase" evidence="3">
    <location>
        <begin position="97"/>
        <end position="340"/>
    </location>
</feature>
<protein>
    <submittedName>
        <fullName evidence="4">Strong similarity to group II intron-encoded protein LtrA</fullName>
        <ecNumber evidence="4">2.7.7.49</ecNumber>
    </submittedName>
</protein>
<organism evidence="4 5">
    <name type="scientific">Candidatus Brocadia fulgida</name>
    <dbReference type="NCBI Taxonomy" id="380242"/>
    <lineage>
        <taxon>Bacteria</taxon>
        <taxon>Pseudomonadati</taxon>
        <taxon>Planctomycetota</taxon>
        <taxon>Candidatus Brocadiia</taxon>
        <taxon>Candidatus Brocadiales</taxon>
        <taxon>Candidatus Brocadiaceae</taxon>
        <taxon>Candidatus Brocadia</taxon>
    </lineage>
</organism>
<accession>A0A0M2V3C2</accession>
<dbReference type="PROSITE" id="PS50878">
    <property type="entry name" value="RT_POL"/>
    <property type="match status" value="1"/>
</dbReference>
<dbReference type="InterPro" id="IPR043502">
    <property type="entry name" value="DNA/RNA_pol_sf"/>
</dbReference>
<dbReference type="InterPro" id="IPR051083">
    <property type="entry name" value="GrpII_Intron_Splice-Mob/Def"/>
</dbReference>
<dbReference type="PATRIC" id="fig|380242.3.peg.135"/>
<dbReference type="AlphaFoldDB" id="A0A0M2V3C2"/>
<dbReference type="SUPFAM" id="SSF56672">
    <property type="entry name" value="DNA/RNA polymerases"/>
    <property type="match status" value="1"/>
</dbReference>
<dbReference type="InterPro" id="IPR030931">
    <property type="entry name" value="Group_II_RT_mat"/>
</dbReference>
<dbReference type="GO" id="GO:0003964">
    <property type="term" value="F:RNA-directed DNA polymerase activity"/>
    <property type="evidence" value="ECO:0007669"/>
    <property type="project" value="UniProtKB-EC"/>
</dbReference>
<comment type="similarity">
    <text evidence="1">Belongs to the bacterial reverse transcriptase family.</text>
</comment>
<dbReference type="Pfam" id="PF08388">
    <property type="entry name" value="GIIM"/>
    <property type="match status" value="1"/>
</dbReference>
<evidence type="ECO:0000256" key="2">
    <source>
        <dbReference type="SAM" id="MobiDB-lite"/>
    </source>
</evidence>
<dbReference type="EMBL" id="LAQJ01000014">
    <property type="protein sequence ID" value="KKO21164.1"/>
    <property type="molecule type" value="Genomic_DNA"/>
</dbReference>
<dbReference type="CDD" id="cd01651">
    <property type="entry name" value="RT_G2_intron"/>
    <property type="match status" value="1"/>
</dbReference>